<evidence type="ECO:0000313" key="6">
    <source>
        <dbReference type="Proteomes" id="UP000249590"/>
    </source>
</evidence>
<organism evidence="5 6">
    <name type="scientific">Acuticoccus sediminis</name>
    <dbReference type="NCBI Taxonomy" id="2184697"/>
    <lineage>
        <taxon>Bacteria</taxon>
        <taxon>Pseudomonadati</taxon>
        <taxon>Pseudomonadota</taxon>
        <taxon>Alphaproteobacteria</taxon>
        <taxon>Hyphomicrobiales</taxon>
        <taxon>Amorphaceae</taxon>
        <taxon>Acuticoccus</taxon>
    </lineage>
</organism>
<feature type="compositionally biased region" description="Low complexity" evidence="3">
    <location>
        <begin position="12"/>
        <end position="24"/>
    </location>
</feature>
<dbReference type="PRINTS" id="PR00455">
    <property type="entry name" value="HTHTETR"/>
</dbReference>
<dbReference type="OrthoDB" id="3218408at2"/>
<feature type="compositionally biased region" description="Gly residues" evidence="3">
    <location>
        <begin position="1"/>
        <end position="11"/>
    </location>
</feature>
<dbReference type="InterPro" id="IPR050109">
    <property type="entry name" value="HTH-type_TetR-like_transc_reg"/>
</dbReference>
<dbReference type="AlphaFoldDB" id="A0A8B2NPT5"/>
<dbReference type="InterPro" id="IPR001647">
    <property type="entry name" value="HTH_TetR"/>
</dbReference>
<evidence type="ECO:0000256" key="1">
    <source>
        <dbReference type="ARBA" id="ARBA00023125"/>
    </source>
</evidence>
<accession>A0A8B2NPT5</accession>
<dbReference type="Gene3D" id="1.10.357.10">
    <property type="entry name" value="Tetracycline Repressor, domain 2"/>
    <property type="match status" value="1"/>
</dbReference>
<evidence type="ECO:0000259" key="4">
    <source>
        <dbReference type="PROSITE" id="PS50977"/>
    </source>
</evidence>
<dbReference type="GO" id="GO:0000976">
    <property type="term" value="F:transcription cis-regulatory region binding"/>
    <property type="evidence" value="ECO:0007669"/>
    <property type="project" value="TreeGrafter"/>
</dbReference>
<feature type="DNA-binding region" description="H-T-H motif" evidence="2">
    <location>
        <begin position="50"/>
        <end position="69"/>
    </location>
</feature>
<evidence type="ECO:0000256" key="3">
    <source>
        <dbReference type="SAM" id="MobiDB-lite"/>
    </source>
</evidence>
<dbReference type="PROSITE" id="PS50977">
    <property type="entry name" value="HTH_TETR_2"/>
    <property type="match status" value="1"/>
</dbReference>
<feature type="domain" description="HTH tetR-type" evidence="4">
    <location>
        <begin position="27"/>
        <end position="87"/>
    </location>
</feature>
<dbReference type="SUPFAM" id="SSF46689">
    <property type="entry name" value="Homeodomain-like"/>
    <property type="match status" value="1"/>
</dbReference>
<sequence length="220" mass="24059">MVKAGGRGSGAAEGSVGAPAGPGAASPLSRQSWIDAARAAATAQGIGAVKVGRLAEALGVSRGSFYWHFADRDDLLDALLRDWADETSDPFLRVVGTGEPIDQIVRYCEVWLFDPTFEPEYDSVIRDWARTDDRVQDVVRGIDTRRLDVLVELFGALGYEAPEADVRARALYYHQIGYYSLKIAQSLEERLELFPVYFRVLIGLPLPPWSRASAATRAGA</sequence>
<dbReference type="PANTHER" id="PTHR30055:SF239">
    <property type="entry name" value="TRANSCRIPTIONAL REGULATORY PROTEIN"/>
    <property type="match status" value="1"/>
</dbReference>
<reference evidence="5 6" key="1">
    <citation type="submission" date="2018-05" db="EMBL/GenBank/DDBJ databases">
        <title>Acuticoccus sediminis sp. nov., isolated from deep-sea sediment of Indian Ocean.</title>
        <authorList>
            <person name="Liu X."/>
            <person name="Lai Q."/>
            <person name="Du Y."/>
            <person name="Sun F."/>
            <person name="Zhang X."/>
            <person name="Wang S."/>
            <person name="Shao Z."/>
        </authorList>
    </citation>
    <scope>NUCLEOTIDE SEQUENCE [LARGE SCALE GENOMIC DNA]</scope>
    <source>
        <strain evidence="5 6">PTG4-2</strain>
    </source>
</reference>
<dbReference type="Proteomes" id="UP000249590">
    <property type="component" value="Unassembled WGS sequence"/>
</dbReference>
<comment type="caution">
    <text evidence="5">The sequence shown here is derived from an EMBL/GenBank/DDBJ whole genome shotgun (WGS) entry which is preliminary data.</text>
</comment>
<dbReference type="InterPro" id="IPR009057">
    <property type="entry name" value="Homeodomain-like_sf"/>
</dbReference>
<dbReference type="RefSeq" id="WP_111351639.1">
    <property type="nucleotide sequence ID" value="NZ_QHHQ01000008.1"/>
</dbReference>
<gene>
    <name evidence="5" type="ORF">DLJ53_28565</name>
</gene>
<feature type="region of interest" description="Disordered" evidence="3">
    <location>
        <begin position="1"/>
        <end position="24"/>
    </location>
</feature>
<proteinExistence type="predicted"/>
<dbReference type="GO" id="GO:0003700">
    <property type="term" value="F:DNA-binding transcription factor activity"/>
    <property type="evidence" value="ECO:0007669"/>
    <property type="project" value="TreeGrafter"/>
</dbReference>
<name>A0A8B2NPT5_9HYPH</name>
<protein>
    <submittedName>
        <fullName evidence="5">TetR/AcrR family transcriptional regulator</fullName>
    </submittedName>
</protein>
<evidence type="ECO:0000313" key="5">
    <source>
        <dbReference type="EMBL" id="RAH97793.1"/>
    </source>
</evidence>
<keyword evidence="1 2" id="KW-0238">DNA-binding</keyword>
<dbReference type="PANTHER" id="PTHR30055">
    <property type="entry name" value="HTH-TYPE TRANSCRIPTIONAL REGULATOR RUTR"/>
    <property type="match status" value="1"/>
</dbReference>
<evidence type="ECO:0000256" key="2">
    <source>
        <dbReference type="PROSITE-ProRule" id="PRU00335"/>
    </source>
</evidence>
<dbReference type="Pfam" id="PF00440">
    <property type="entry name" value="TetR_N"/>
    <property type="match status" value="1"/>
</dbReference>
<keyword evidence="6" id="KW-1185">Reference proteome</keyword>
<dbReference type="EMBL" id="QHHQ01000008">
    <property type="protein sequence ID" value="RAH97793.1"/>
    <property type="molecule type" value="Genomic_DNA"/>
</dbReference>